<dbReference type="AlphaFoldDB" id="A0A2P2MYX8"/>
<evidence type="ECO:0000256" key="1">
    <source>
        <dbReference type="SAM" id="MobiDB-lite"/>
    </source>
</evidence>
<feature type="region of interest" description="Disordered" evidence="1">
    <location>
        <begin position="1"/>
        <end position="33"/>
    </location>
</feature>
<name>A0A2P2MYX8_RHIMU</name>
<proteinExistence type="predicted"/>
<reference evidence="2" key="1">
    <citation type="submission" date="2018-02" db="EMBL/GenBank/DDBJ databases">
        <title>Rhizophora mucronata_Transcriptome.</title>
        <authorList>
            <person name="Meera S.P."/>
            <person name="Sreeshan A."/>
            <person name="Augustine A."/>
        </authorList>
    </citation>
    <scope>NUCLEOTIDE SEQUENCE</scope>
    <source>
        <tissue evidence="2">Leaf</tissue>
    </source>
</reference>
<accession>A0A2P2MYX8</accession>
<sequence length="48" mass="5497">MPSSRSRSLMNAMLPRNDKKQRLRSSPCKKPSIPGSRCKSFCRVAVFR</sequence>
<protein>
    <submittedName>
        <fullName evidence="2">Uncharacterized protein</fullName>
    </submittedName>
</protein>
<evidence type="ECO:0000313" key="2">
    <source>
        <dbReference type="EMBL" id="MBX35399.1"/>
    </source>
</evidence>
<dbReference type="EMBL" id="GGEC01054915">
    <property type="protein sequence ID" value="MBX35399.1"/>
    <property type="molecule type" value="Transcribed_RNA"/>
</dbReference>
<organism evidence="2">
    <name type="scientific">Rhizophora mucronata</name>
    <name type="common">Asiatic mangrove</name>
    <dbReference type="NCBI Taxonomy" id="61149"/>
    <lineage>
        <taxon>Eukaryota</taxon>
        <taxon>Viridiplantae</taxon>
        <taxon>Streptophyta</taxon>
        <taxon>Embryophyta</taxon>
        <taxon>Tracheophyta</taxon>
        <taxon>Spermatophyta</taxon>
        <taxon>Magnoliopsida</taxon>
        <taxon>eudicotyledons</taxon>
        <taxon>Gunneridae</taxon>
        <taxon>Pentapetalae</taxon>
        <taxon>rosids</taxon>
        <taxon>fabids</taxon>
        <taxon>Malpighiales</taxon>
        <taxon>Rhizophoraceae</taxon>
        <taxon>Rhizophora</taxon>
    </lineage>
</organism>